<proteinExistence type="predicted"/>
<dbReference type="AlphaFoldDB" id="A0A4R3YKR7"/>
<dbReference type="InterPro" id="IPR001633">
    <property type="entry name" value="EAL_dom"/>
</dbReference>
<dbReference type="Pfam" id="PF08447">
    <property type="entry name" value="PAS_3"/>
    <property type="match status" value="1"/>
</dbReference>
<dbReference type="Gene3D" id="3.30.450.20">
    <property type="entry name" value="PAS domain"/>
    <property type="match status" value="2"/>
</dbReference>
<dbReference type="OrthoDB" id="197861at2"/>
<feature type="domain" description="GGDEF" evidence="4">
    <location>
        <begin position="595"/>
        <end position="728"/>
    </location>
</feature>
<dbReference type="CDD" id="cd01949">
    <property type="entry name" value="GGDEF"/>
    <property type="match status" value="1"/>
</dbReference>
<keyword evidence="1" id="KW-0472">Membrane</keyword>
<dbReference type="RefSeq" id="WP_132145491.1">
    <property type="nucleotide sequence ID" value="NZ_SMCS01000006.1"/>
</dbReference>
<dbReference type="SMART" id="SM00267">
    <property type="entry name" value="GGDEF"/>
    <property type="match status" value="1"/>
</dbReference>
<dbReference type="PROSITE" id="PS50113">
    <property type="entry name" value="PAC"/>
    <property type="match status" value="1"/>
</dbReference>
<dbReference type="InterPro" id="IPR013655">
    <property type="entry name" value="PAS_fold_3"/>
</dbReference>
<reference evidence="5 6" key="1">
    <citation type="submission" date="2019-03" db="EMBL/GenBank/DDBJ databases">
        <title>Above-ground endophytic microbial communities from plants in different locations in the United States.</title>
        <authorList>
            <person name="Frank C."/>
        </authorList>
    </citation>
    <scope>NUCLEOTIDE SEQUENCE [LARGE SCALE GENOMIC DNA]</scope>
    <source>
        <strain evidence="5 6">LP_13_YM</strain>
    </source>
</reference>
<comment type="caution">
    <text evidence="5">The sequence shown here is derived from an EMBL/GenBank/DDBJ whole genome shotgun (WGS) entry which is preliminary data.</text>
</comment>
<evidence type="ECO:0000313" key="6">
    <source>
        <dbReference type="Proteomes" id="UP000295645"/>
    </source>
</evidence>
<dbReference type="SMART" id="SM00091">
    <property type="entry name" value="PAS"/>
    <property type="match status" value="2"/>
</dbReference>
<dbReference type="SUPFAM" id="SSF141868">
    <property type="entry name" value="EAL domain-like"/>
    <property type="match status" value="1"/>
</dbReference>
<dbReference type="EMBL" id="SMCS01000006">
    <property type="protein sequence ID" value="TCV92791.1"/>
    <property type="molecule type" value="Genomic_DNA"/>
</dbReference>
<dbReference type="Pfam" id="PF00989">
    <property type="entry name" value="PAS"/>
    <property type="match status" value="1"/>
</dbReference>
<dbReference type="InterPro" id="IPR035919">
    <property type="entry name" value="EAL_sf"/>
</dbReference>
<dbReference type="CDD" id="cd01948">
    <property type="entry name" value="EAL"/>
    <property type="match status" value="1"/>
</dbReference>
<feature type="transmembrane region" description="Helical" evidence="1">
    <location>
        <begin position="20"/>
        <end position="40"/>
    </location>
</feature>
<evidence type="ECO:0000256" key="1">
    <source>
        <dbReference type="SAM" id="Phobius"/>
    </source>
</evidence>
<evidence type="ECO:0000259" key="3">
    <source>
        <dbReference type="PROSITE" id="PS50883"/>
    </source>
</evidence>
<evidence type="ECO:0000259" key="4">
    <source>
        <dbReference type="PROSITE" id="PS50887"/>
    </source>
</evidence>
<dbReference type="NCBIfam" id="TIGR00229">
    <property type="entry name" value="sensory_box"/>
    <property type="match status" value="2"/>
</dbReference>
<dbReference type="GO" id="GO:0006355">
    <property type="term" value="P:regulation of DNA-templated transcription"/>
    <property type="evidence" value="ECO:0007669"/>
    <property type="project" value="InterPro"/>
</dbReference>
<dbReference type="PROSITE" id="PS50883">
    <property type="entry name" value="EAL"/>
    <property type="match status" value="1"/>
</dbReference>
<dbReference type="SUPFAM" id="SSF55785">
    <property type="entry name" value="PYP-like sensor domain (PAS domain)"/>
    <property type="match status" value="2"/>
</dbReference>
<evidence type="ECO:0000313" key="5">
    <source>
        <dbReference type="EMBL" id="TCV92791.1"/>
    </source>
</evidence>
<dbReference type="NCBIfam" id="TIGR00254">
    <property type="entry name" value="GGDEF"/>
    <property type="match status" value="1"/>
</dbReference>
<name>A0A4R3YKR7_9GAMM</name>
<sequence length="993" mass="108095">MAVGAEDGLASAARMRRFRHATWTVASIISVGLVVLVAAVQIDSYRSMLASARRQAEGVVGGVVRVVDIQIDATLGPLIALRNAIDGPAADPLHTRLAEVWARHPELSGFVALDDEGTVIARAGGSSTDWRPALRVPRGNMLGVPVRVAVAAGEDGTSAIRVIVDSNIPMPSSFGTEIDASRVRESLAHTGLGPHAAITVLSREGRRLVANRDDDRDAWDRSMSIPGATGTWDTLGADGRLYAYAASRTHPYVVLVGVDRMAIAGAWYRQALPSVLAALTLILLLIGFTVWLSRAYRGQGQLTQALERSARHLGHVQRIGHIGLWEMNLATGVITWSGEVHDITGVAKHLLAGELATYFTLVPPEDRQPLLDWLALFDHAQGPFELEHRLCRPDGTQAYVRLRGERTSDESGAAIIAGTVIDVTALHDAHSRLQATKVVADRELAASEARFRLLVEQMPLPLLIVRNGEIAFANRLAEDRLGHEGAMLVGRSAADFMDSDALAATDTYEVDGTRISAWLNPEIGAPFEAEMALSEYRDAQGRGTQIIVRDLTDQRRYEERLAHQATHDELTGLPNRRALQIRLDEMIVEAAARQTGLMLLFIDLDHFKFINDALGHILGDDVLRDVTLRLSDAIDDRGYVGRFGGDEFVAAIPFEGSAGRALDMLPVIQCAIEAPLIVAGTEQRLKCSIGVAFALRDGNDADTLIRNADTAMYDAKRKGRHTWRRYSSEMHDIAMARLAVLSRLSGVSLDHELSLHYQTQHAGADGRIIGVEALLRWPSGPGELSRADQLVPLLEETGAIVHIGKWVLREACRQQRAIADIVGYACRVAVNISAQQLVHTDLVALVAQVLTETGASADCLELELTESAFMTDPDRAIRTLRELKAMGVSIALDDFGTGYSNLTYLSRLPLDKIKIDRHFTSALLHDHVDASICRSIIFLAQSLRLGIIAEGVETEGQRAWLLAAGCDQMQGYLFSRPVPLERLADLATAGTSR</sequence>
<keyword evidence="1" id="KW-0812">Transmembrane</keyword>
<dbReference type="InterPro" id="IPR035965">
    <property type="entry name" value="PAS-like_dom_sf"/>
</dbReference>
<dbReference type="InterPro" id="IPR029787">
    <property type="entry name" value="Nucleotide_cyclase"/>
</dbReference>
<accession>A0A4R3YKR7</accession>
<keyword evidence="6" id="KW-1185">Reference proteome</keyword>
<dbReference type="CDD" id="cd00130">
    <property type="entry name" value="PAS"/>
    <property type="match status" value="1"/>
</dbReference>
<dbReference type="InterPro" id="IPR000700">
    <property type="entry name" value="PAS-assoc_C"/>
</dbReference>
<organism evidence="5 6">
    <name type="scientific">Luteibacter rhizovicinus</name>
    <dbReference type="NCBI Taxonomy" id="242606"/>
    <lineage>
        <taxon>Bacteria</taxon>
        <taxon>Pseudomonadati</taxon>
        <taxon>Pseudomonadota</taxon>
        <taxon>Gammaproteobacteria</taxon>
        <taxon>Lysobacterales</taxon>
        <taxon>Rhodanobacteraceae</taxon>
        <taxon>Luteibacter</taxon>
    </lineage>
</organism>
<dbReference type="PANTHER" id="PTHR44757">
    <property type="entry name" value="DIGUANYLATE CYCLASE DGCP"/>
    <property type="match status" value="1"/>
</dbReference>
<dbReference type="PANTHER" id="PTHR44757:SF2">
    <property type="entry name" value="BIOFILM ARCHITECTURE MAINTENANCE PROTEIN MBAA"/>
    <property type="match status" value="1"/>
</dbReference>
<dbReference type="Gene3D" id="3.30.70.270">
    <property type="match status" value="1"/>
</dbReference>
<dbReference type="InterPro" id="IPR043128">
    <property type="entry name" value="Rev_trsase/Diguanyl_cyclase"/>
</dbReference>
<gene>
    <name evidence="5" type="ORF">EC912_106130</name>
</gene>
<dbReference type="Gene3D" id="2.10.70.100">
    <property type="match status" value="1"/>
</dbReference>
<dbReference type="InterPro" id="IPR000014">
    <property type="entry name" value="PAS"/>
</dbReference>
<feature type="domain" description="PAC" evidence="2">
    <location>
        <begin position="384"/>
        <end position="435"/>
    </location>
</feature>
<dbReference type="Gene3D" id="3.20.20.450">
    <property type="entry name" value="EAL domain"/>
    <property type="match status" value="1"/>
</dbReference>
<dbReference type="Proteomes" id="UP000295645">
    <property type="component" value="Unassembled WGS sequence"/>
</dbReference>
<dbReference type="SMART" id="SM00052">
    <property type="entry name" value="EAL"/>
    <property type="match status" value="1"/>
</dbReference>
<feature type="transmembrane region" description="Helical" evidence="1">
    <location>
        <begin position="271"/>
        <end position="292"/>
    </location>
</feature>
<evidence type="ECO:0000259" key="2">
    <source>
        <dbReference type="PROSITE" id="PS50113"/>
    </source>
</evidence>
<protein>
    <submittedName>
        <fullName evidence="5">PAS domain S-box-containing protein/diguanylate cyclase (GGDEF)-like protein</fullName>
    </submittedName>
</protein>
<dbReference type="SUPFAM" id="SSF55073">
    <property type="entry name" value="Nucleotide cyclase"/>
    <property type="match status" value="1"/>
</dbReference>
<dbReference type="InterPro" id="IPR052155">
    <property type="entry name" value="Biofilm_reg_signaling"/>
</dbReference>
<dbReference type="Pfam" id="PF00563">
    <property type="entry name" value="EAL"/>
    <property type="match status" value="1"/>
</dbReference>
<dbReference type="InterPro" id="IPR013767">
    <property type="entry name" value="PAS_fold"/>
</dbReference>
<dbReference type="PROSITE" id="PS50887">
    <property type="entry name" value="GGDEF"/>
    <property type="match status" value="1"/>
</dbReference>
<dbReference type="Pfam" id="PF00990">
    <property type="entry name" value="GGDEF"/>
    <property type="match status" value="1"/>
</dbReference>
<feature type="domain" description="EAL" evidence="3">
    <location>
        <begin position="737"/>
        <end position="991"/>
    </location>
</feature>
<dbReference type="InterPro" id="IPR000160">
    <property type="entry name" value="GGDEF_dom"/>
</dbReference>
<keyword evidence="1" id="KW-1133">Transmembrane helix</keyword>